<reference evidence="1" key="1">
    <citation type="submission" date="2020-04" db="EMBL/GenBank/DDBJ databases">
        <authorList>
            <person name="Chiriac C."/>
            <person name="Salcher M."/>
            <person name="Ghai R."/>
            <person name="Kavagutti S V."/>
        </authorList>
    </citation>
    <scope>NUCLEOTIDE SEQUENCE</scope>
</reference>
<protein>
    <submittedName>
        <fullName evidence="1">Uncharacterized protein</fullName>
    </submittedName>
</protein>
<name>A0A6J5KUF9_9CAUD</name>
<accession>A0A6J5KUF9</accession>
<dbReference type="EMBL" id="LR796175">
    <property type="protein sequence ID" value="CAB4123789.1"/>
    <property type="molecule type" value="Genomic_DNA"/>
</dbReference>
<evidence type="ECO:0000313" key="1">
    <source>
        <dbReference type="EMBL" id="CAB4123789.1"/>
    </source>
</evidence>
<gene>
    <name evidence="1" type="ORF">UFOVP45_27</name>
</gene>
<sequence>MSVTNIGGGAVVYGSSFIKTGGTSSQFLKADGSVDSSSYVTTSTAASTYAAKNAINTFGVQQIFAPSSSSTIVPVTISSAATGSANKQEWQAWSADGTTGTVQAKIDFSGNLTANSFVKTGGTSSQFLKADGSVDSSTYLTTGTAASTYAPLTSPSLTTPSLGVATATSINGTSIPSSKTLLATDSSVPTAATTTSASAFGFVGMPQVSTATGLALTATHAGKHIYTTVTGQTHTLPANGTTALEVGTTIVFINPAAVTTTIAITTDTLILAGTGTTGTRTLAPYGMATAVKITSTSWMISGNGLT</sequence>
<proteinExistence type="predicted"/>
<organism evidence="1">
    <name type="scientific">uncultured Caudovirales phage</name>
    <dbReference type="NCBI Taxonomy" id="2100421"/>
    <lineage>
        <taxon>Viruses</taxon>
        <taxon>Duplodnaviria</taxon>
        <taxon>Heunggongvirae</taxon>
        <taxon>Uroviricota</taxon>
        <taxon>Caudoviricetes</taxon>
        <taxon>Peduoviridae</taxon>
        <taxon>Maltschvirus</taxon>
        <taxon>Maltschvirus maltsch</taxon>
    </lineage>
</organism>